<dbReference type="OMA" id="NYSWHGI"/>
<keyword evidence="4" id="KW-1185">Reference proteome</keyword>
<dbReference type="EMBL" id="GL435311">
    <property type="protein sequence ID" value="EFN73474.1"/>
    <property type="molecule type" value="Genomic_DNA"/>
</dbReference>
<evidence type="ECO:0000313" key="4">
    <source>
        <dbReference type="Proteomes" id="UP000000311"/>
    </source>
</evidence>
<keyword evidence="2" id="KW-0732">Signal</keyword>
<dbReference type="Proteomes" id="UP000000311">
    <property type="component" value="Unassembled WGS sequence"/>
</dbReference>
<evidence type="ECO:0000313" key="3">
    <source>
        <dbReference type="EMBL" id="EFN73474.1"/>
    </source>
</evidence>
<dbReference type="AlphaFoldDB" id="E1ZZ59"/>
<feature type="chain" id="PRO_5003156800" evidence="2">
    <location>
        <begin position="21"/>
        <end position="302"/>
    </location>
</feature>
<dbReference type="OrthoDB" id="7701758at2759"/>
<feature type="coiled-coil region" evidence="1">
    <location>
        <begin position="103"/>
        <end position="130"/>
    </location>
</feature>
<accession>E1ZZ59</accession>
<gene>
    <name evidence="3" type="ORF">EAG_09491</name>
</gene>
<protein>
    <submittedName>
        <fullName evidence="3">Uncharacterized protein</fullName>
    </submittedName>
</protein>
<keyword evidence="1" id="KW-0175">Coiled coil</keyword>
<feature type="signal peptide" evidence="2">
    <location>
        <begin position="1"/>
        <end position="20"/>
    </location>
</feature>
<dbReference type="InParanoid" id="E1ZZ59"/>
<organism evidence="4">
    <name type="scientific">Camponotus floridanus</name>
    <name type="common">Florida carpenter ant</name>
    <dbReference type="NCBI Taxonomy" id="104421"/>
    <lineage>
        <taxon>Eukaryota</taxon>
        <taxon>Metazoa</taxon>
        <taxon>Ecdysozoa</taxon>
        <taxon>Arthropoda</taxon>
        <taxon>Hexapoda</taxon>
        <taxon>Insecta</taxon>
        <taxon>Pterygota</taxon>
        <taxon>Neoptera</taxon>
        <taxon>Endopterygota</taxon>
        <taxon>Hymenoptera</taxon>
        <taxon>Apocrita</taxon>
        <taxon>Aculeata</taxon>
        <taxon>Formicoidea</taxon>
        <taxon>Formicidae</taxon>
        <taxon>Formicinae</taxon>
        <taxon>Camponotus</taxon>
    </lineage>
</organism>
<evidence type="ECO:0000256" key="1">
    <source>
        <dbReference type="SAM" id="Coils"/>
    </source>
</evidence>
<name>E1ZZ59_CAMFO</name>
<proteinExistence type="predicted"/>
<reference evidence="3 4" key="1">
    <citation type="journal article" date="2010" name="Science">
        <title>Genomic comparison of the ants Camponotus floridanus and Harpegnathos saltator.</title>
        <authorList>
            <person name="Bonasio R."/>
            <person name="Zhang G."/>
            <person name="Ye C."/>
            <person name="Mutti N.S."/>
            <person name="Fang X."/>
            <person name="Qin N."/>
            <person name="Donahue G."/>
            <person name="Yang P."/>
            <person name="Li Q."/>
            <person name="Li C."/>
            <person name="Zhang P."/>
            <person name="Huang Z."/>
            <person name="Berger S.L."/>
            <person name="Reinberg D."/>
            <person name="Wang J."/>
            <person name="Liebig J."/>
        </authorList>
    </citation>
    <scope>NUCLEOTIDE SEQUENCE [LARGE SCALE GENOMIC DNA]</scope>
    <source>
        <strain evidence="4">C129</strain>
    </source>
</reference>
<evidence type="ECO:0000256" key="2">
    <source>
        <dbReference type="SAM" id="SignalP"/>
    </source>
</evidence>
<sequence>MFWRCGFFNFLLLFGNVAYGEVSKSRVRRQNPPAQNGELIDNIFNIPITAIRQTAAAAQVFSPENTQTIDNIVKIPISTLEAVGTLVKTSTEQRQNQERIRNRQEKRERLMAIKEQKRKRKQEIQDQQLQQTRIVRHYQKDPLGLNAWSDLLFGHHSRLGGIRRLHGGLHGHGILGSHGGLLGNRPQHTYEVHEDVNEDTSFSWHGLTAGFGSFHGTRPSSTAIKIENKIAPQEKRQNSPKYPSFDINSQNKITKIRNKLIHEYDDDSSKIENKIAPKIENKIAPNIENKIAPRNGKITFVR</sequence>